<protein>
    <submittedName>
        <fullName evidence="2">FRG domain-containing protein</fullName>
    </submittedName>
</protein>
<reference evidence="2" key="1">
    <citation type="submission" date="2020-01" db="EMBL/GenBank/DDBJ databases">
        <title>Vaginal microbiome of pregnant Indian women: Insights into the genome of dominants Lactobacillus species.</title>
        <authorList>
            <person name="Das B."/>
            <person name="Mehta O."/>
            <person name="Ghosh T.S."/>
            <person name="Kothidar A."/>
            <person name="Gowtham M.R."/>
            <person name="Mitra R."/>
            <person name="Kshetrapal P."/>
            <person name="Wadhwa N."/>
            <person name="Thiruvengadam R."/>
            <person name="Nair G.B."/>
            <person name="Bhatnagar S."/>
            <person name="Das B."/>
        </authorList>
    </citation>
    <scope>NUCLEOTIDE SEQUENCE</scope>
    <source>
        <strain evidence="2">Indica</strain>
    </source>
</reference>
<feature type="domain" description="FRG" evidence="1">
    <location>
        <begin position="24"/>
        <end position="111"/>
    </location>
</feature>
<name>A0A6B2FZR8_9LACO</name>
<dbReference type="AlphaFoldDB" id="A0A6B2FZR8"/>
<gene>
    <name evidence="2" type="ORF">GWG61_08840</name>
</gene>
<comment type="caution">
    <text evidence="2">The sequence shown here is derived from an EMBL/GenBank/DDBJ whole genome shotgun (WGS) entry which is preliminary data.</text>
</comment>
<dbReference type="RefSeq" id="WP_162014266.1">
    <property type="nucleotide sequence ID" value="NZ_CAZZQF010000001.1"/>
</dbReference>
<accession>A0A6B2FZR8</accession>
<dbReference type="Pfam" id="PF08867">
    <property type="entry name" value="FRG"/>
    <property type="match status" value="1"/>
</dbReference>
<proteinExistence type="predicted"/>
<organism evidence="2">
    <name type="scientific">Lactobacillus paragasseri</name>
    <dbReference type="NCBI Taxonomy" id="2107999"/>
    <lineage>
        <taxon>Bacteria</taxon>
        <taxon>Bacillati</taxon>
        <taxon>Bacillota</taxon>
        <taxon>Bacilli</taxon>
        <taxon>Lactobacillales</taxon>
        <taxon>Lactobacillaceae</taxon>
        <taxon>Lactobacillus</taxon>
    </lineage>
</organism>
<dbReference type="InterPro" id="IPR014966">
    <property type="entry name" value="FRG-dom"/>
</dbReference>
<evidence type="ECO:0000259" key="1">
    <source>
        <dbReference type="SMART" id="SM00901"/>
    </source>
</evidence>
<dbReference type="SMART" id="SM00901">
    <property type="entry name" value="FRG"/>
    <property type="match status" value="1"/>
</dbReference>
<sequence length="490" mass="57377">MKDNQVNSVENFLKAVSFFDPYKNNDTLFFRGQLTKYSTMDPTIARDNGEKLKRENALFEENKNDNRSNFQNLAYMQHQGIATRLLDFTTDPLVALYFAVNNDQREDSSIYIFIRNNVAENSLEAKLMSFIPSVKTRNVKRLVEMFNAKFQEDISISNAKEILQTDLFIDPISITDRSNYRMMQQKGTFAFPANIIENGSIVGTQPFEDSKSYQEIIIPFEFQEQIFTELKKRDYSAKRLYGDKLYDRKVENLKNFAGVVDEHFYPVTSALRKGKEYVECSKLLKQKEIEKLGLSIAKNRNLECLALWFQRKYAKDGVNIVTQFWSQGRGTGKYYWNTGQKVDRFILNESWESDYVVRRLFYDHPELFKKRKLLPQSSDALEVKMKISDQQDNLCIETNLYEGANLNIIVNKKQYTISTHKNINKYFIKLDRNLKEIKGEVILVTPSLQSKEFLNKTGIDFENLRGSFVKREENMTSLIMGRKSFIFKRD</sequence>
<dbReference type="EMBL" id="JAADJO010000026">
    <property type="protein sequence ID" value="NDJ74562.1"/>
    <property type="molecule type" value="Genomic_DNA"/>
</dbReference>
<evidence type="ECO:0000313" key="2">
    <source>
        <dbReference type="EMBL" id="NDJ74562.1"/>
    </source>
</evidence>